<evidence type="ECO:0000256" key="10">
    <source>
        <dbReference type="ARBA" id="ARBA00023242"/>
    </source>
</evidence>
<evidence type="ECO:0000313" key="13">
    <source>
        <dbReference type="EMBL" id="GAX73086.1"/>
    </source>
</evidence>
<evidence type="ECO:0000256" key="5">
    <source>
        <dbReference type="ARBA" id="ARBA00022806"/>
    </source>
</evidence>
<reference evidence="13 14" key="1">
    <citation type="submission" date="2017-08" db="EMBL/GenBank/DDBJ databases">
        <title>Acidophilic green algal genome provides insights into adaptation to an acidic environment.</title>
        <authorList>
            <person name="Hirooka S."/>
            <person name="Hirose Y."/>
            <person name="Kanesaki Y."/>
            <person name="Higuchi S."/>
            <person name="Fujiwara T."/>
            <person name="Onuma R."/>
            <person name="Era A."/>
            <person name="Ohbayashi R."/>
            <person name="Uzuka A."/>
            <person name="Nozaki H."/>
            <person name="Yoshikawa H."/>
            <person name="Miyagishima S.Y."/>
        </authorList>
    </citation>
    <scope>NUCLEOTIDE SEQUENCE [LARGE SCALE GENOMIC DNA]</scope>
    <source>
        <strain evidence="13 14">NIES-2499</strain>
    </source>
</reference>
<evidence type="ECO:0000256" key="4">
    <source>
        <dbReference type="ARBA" id="ARBA00022801"/>
    </source>
</evidence>
<dbReference type="Pfam" id="PF02037">
    <property type="entry name" value="SAP"/>
    <property type="match status" value="1"/>
</dbReference>
<dbReference type="InterPro" id="IPR047087">
    <property type="entry name" value="KU70_core_dom"/>
</dbReference>
<evidence type="ECO:0000256" key="1">
    <source>
        <dbReference type="ARBA" id="ARBA00004123"/>
    </source>
</evidence>
<dbReference type="GO" id="GO:0006303">
    <property type="term" value="P:double-strand break repair via nonhomologous end joining"/>
    <property type="evidence" value="ECO:0007669"/>
    <property type="project" value="InterPro"/>
</dbReference>
<dbReference type="InterPro" id="IPR005161">
    <property type="entry name" value="Ku_N"/>
</dbReference>
<dbReference type="SMART" id="SM00513">
    <property type="entry name" value="SAP"/>
    <property type="match status" value="1"/>
</dbReference>
<dbReference type="Pfam" id="PF02735">
    <property type="entry name" value="Ku"/>
    <property type="match status" value="1"/>
</dbReference>
<dbReference type="CDD" id="cd00788">
    <property type="entry name" value="KU70"/>
    <property type="match status" value="1"/>
</dbReference>
<dbReference type="InterPro" id="IPR016194">
    <property type="entry name" value="SPOC-like_C_dom_sf"/>
</dbReference>
<dbReference type="AlphaFoldDB" id="A0A250WQW4"/>
<dbReference type="Gene3D" id="3.40.50.410">
    <property type="entry name" value="von Willebrand factor, type A domain"/>
    <property type="match status" value="1"/>
</dbReference>
<dbReference type="STRING" id="1157962.A0A250WQW4"/>
<dbReference type="InterPro" id="IPR003034">
    <property type="entry name" value="SAP_dom"/>
</dbReference>
<dbReference type="InterPro" id="IPR006165">
    <property type="entry name" value="Ku70"/>
</dbReference>
<sequence>MDSDRGDYDEYLDEEENEIIGQMGLETFREHTVFLVDASESMLNSSLFQAGDSPEKTGCTYFSYAMTVIKTFMKSKIFAEPSDEVAVMFYGTSTSQNASNLDAVHTFLKLDLTDASRIREVEELTEEVFKDTIGCLEASHEAGTNFQEALRMGLWAAGQALITRHKAQKRVFLMTNNHDPCKGAAASRASTLARAKELRDAQIILQFLPLPTPGELFDMCIFWQDLLLASRPRDSENSSQESVASEFAYLLEMSKHQSFSPEEMSLCMASMDTLVRKKNFKRRAAARLKWTLVDGRDIAVQVFNLVQPCSGPSHTYVDAISNSLLRIERRLVNVETGGVLTHQDQTTVFQAASKLIADRFPAHVSISRSTVAAVKASVDVGLLLLGFKPRSHLRDYHQASHSSFLRPDEGEIGGSVTAFKALLDAMIREDKVAVCRYKRGKVSDARLVALLPQLEVRDTYDVQVFPEGMHLIHLPFSDDIRCPEKEPSVIGMKASRADRDQVEKATALINALSFPKDDSSGISTFACDQVPNPFLQRAYTVIESRAMGQEVEPWDLREDCTYDLTLPHLEAIEQKHDVIQDFLDSVYGLAASTNGGRGLKRSSCTSSAQGHHAAATAKDSLDAYCDYDWQYLSASEGLTKLSVKTLKVYLVKHQLPVTGKKDELCTRITTHALKL</sequence>
<evidence type="ECO:0000256" key="3">
    <source>
        <dbReference type="ARBA" id="ARBA00022763"/>
    </source>
</evidence>
<evidence type="ECO:0000256" key="2">
    <source>
        <dbReference type="ARBA" id="ARBA00022741"/>
    </source>
</evidence>
<dbReference type="GO" id="GO:0000723">
    <property type="term" value="P:telomere maintenance"/>
    <property type="evidence" value="ECO:0007669"/>
    <property type="project" value="InterPro"/>
</dbReference>
<comment type="subcellular location">
    <subcellularLocation>
        <location evidence="1">Nucleus</location>
    </subcellularLocation>
</comment>
<dbReference type="PANTHER" id="PTHR12604:SF2">
    <property type="entry name" value="X-RAY REPAIR CROSS-COMPLEMENTING PROTEIN 6"/>
    <property type="match status" value="1"/>
</dbReference>
<dbReference type="GO" id="GO:0042162">
    <property type="term" value="F:telomeric DNA binding"/>
    <property type="evidence" value="ECO:0007669"/>
    <property type="project" value="InterPro"/>
</dbReference>
<evidence type="ECO:0000256" key="9">
    <source>
        <dbReference type="ARBA" id="ARBA00023204"/>
    </source>
</evidence>
<dbReference type="Pfam" id="PF03731">
    <property type="entry name" value="Ku_N"/>
    <property type="match status" value="1"/>
</dbReference>
<accession>A0A250WQW4</accession>
<keyword evidence="9" id="KW-0234">DNA repair</keyword>
<evidence type="ECO:0000313" key="14">
    <source>
        <dbReference type="Proteomes" id="UP000232323"/>
    </source>
</evidence>
<keyword evidence="5" id="KW-0347">Helicase</keyword>
<dbReference type="GO" id="GO:0005524">
    <property type="term" value="F:ATP binding"/>
    <property type="evidence" value="ECO:0007669"/>
    <property type="project" value="UniProtKB-KW"/>
</dbReference>
<dbReference type="SUPFAM" id="SSF100939">
    <property type="entry name" value="SPOC domain-like"/>
    <property type="match status" value="1"/>
</dbReference>
<dbReference type="GO" id="GO:0003684">
    <property type="term" value="F:damaged DNA binding"/>
    <property type="evidence" value="ECO:0007669"/>
    <property type="project" value="InterPro"/>
</dbReference>
<dbReference type="InterPro" id="IPR006164">
    <property type="entry name" value="DNA_bd_Ku70/Ku80"/>
</dbReference>
<keyword evidence="14" id="KW-1185">Reference proteome</keyword>
<feature type="domain" description="Ku" evidence="12">
    <location>
        <begin position="337"/>
        <end position="491"/>
    </location>
</feature>
<dbReference type="NCBIfam" id="TIGR00578">
    <property type="entry name" value="ku70"/>
    <property type="match status" value="1"/>
</dbReference>
<evidence type="ECO:0000259" key="12">
    <source>
        <dbReference type="SMART" id="SM00559"/>
    </source>
</evidence>
<proteinExistence type="predicted"/>
<keyword evidence="3" id="KW-0227">DNA damage</keyword>
<evidence type="ECO:0000256" key="8">
    <source>
        <dbReference type="ARBA" id="ARBA00023172"/>
    </source>
</evidence>
<dbReference type="GO" id="GO:0004386">
    <property type="term" value="F:helicase activity"/>
    <property type="evidence" value="ECO:0007669"/>
    <property type="project" value="UniProtKB-KW"/>
</dbReference>
<keyword evidence="7" id="KW-0238">DNA-binding</keyword>
<keyword evidence="8" id="KW-0233">DNA recombination</keyword>
<dbReference type="InterPro" id="IPR036361">
    <property type="entry name" value="SAP_dom_sf"/>
</dbReference>
<dbReference type="InterPro" id="IPR036465">
    <property type="entry name" value="vWFA_dom_sf"/>
</dbReference>
<organism evidence="13 14">
    <name type="scientific">Chlamydomonas eustigma</name>
    <dbReference type="NCBI Taxonomy" id="1157962"/>
    <lineage>
        <taxon>Eukaryota</taxon>
        <taxon>Viridiplantae</taxon>
        <taxon>Chlorophyta</taxon>
        <taxon>core chlorophytes</taxon>
        <taxon>Chlorophyceae</taxon>
        <taxon>CS clade</taxon>
        <taxon>Chlamydomonadales</taxon>
        <taxon>Chlamydomonadaceae</taxon>
        <taxon>Chlamydomonas</taxon>
    </lineage>
</organism>
<protein>
    <recommendedName>
        <fullName evidence="15">SAP domain-containing protein</fullName>
    </recommendedName>
</protein>
<gene>
    <name evidence="13" type="ORF">CEUSTIGMA_g539.t1</name>
</gene>
<evidence type="ECO:0000256" key="6">
    <source>
        <dbReference type="ARBA" id="ARBA00022840"/>
    </source>
</evidence>
<dbReference type="SMART" id="SM00559">
    <property type="entry name" value="Ku78"/>
    <property type="match status" value="1"/>
</dbReference>
<evidence type="ECO:0000256" key="7">
    <source>
        <dbReference type="ARBA" id="ARBA00023125"/>
    </source>
</evidence>
<evidence type="ECO:0008006" key="15">
    <source>
        <dbReference type="Google" id="ProtNLM"/>
    </source>
</evidence>
<dbReference type="InterPro" id="IPR027388">
    <property type="entry name" value="Ku70_bridge/pillars_dom_sf"/>
</dbReference>
<evidence type="ECO:0000259" key="11">
    <source>
        <dbReference type="SMART" id="SM00513"/>
    </source>
</evidence>
<comment type="caution">
    <text evidence="13">The sequence shown here is derived from an EMBL/GenBank/DDBJ whole genome shotgun (WGS) entry which is preliminary data.</text>
</comment>
<name>A0A250WQW4_9CHLO</name>
<dbReference type="EMBL" id="BEGY01000002">
    <property type="protein sequence ID" value="GAX73086.1"/>
    <property type="molecule type" value="Genomic_DNA"/>
</dbReference>
<dbReference type="Gene3D" id="1.10.1600.10">
    <property type="match status" value="1"/>
</dbReference>
<dbReference type="PANTHER" id="PTHR12604">
    <property type="entry name" value="KU AUTOANTIGEN DNA HELICASE"/>
    <property type="match status" value="1"/>
</dbReference>
<keyword evidence="10" id="KW-0539">Nucleus</keyword>
<dbReference type="SUPFAM" id="SSF68906">
    <property type="entry name" value="SAP domain"/>
    <property type="match status" value="1"/>
</dbReference>
<dbReference type="GO" id="GO:0016787">
    <property type="term" value="F:hydrolase activity"/>
    <property type="evidence" value="ECO:0007669"/>
    <property type="project" value="UniProtKB-KW"/>
</dbReference>
<dbReference type="Proteomes" id="UP000232323">
    <property type="component" value="Unassembled WGS sequence"/>
</dbReference>
<dbReference type="GO" id="GO:0043564">
    <property type="term" value="C:Ku70:Ku80 complex"/>
    <property type="evidence" value="ECO:0007669"/>
    <property type="project" value="InterPro"/>
</dbReference>
<keyword evidence="4" id="KW-0378">Hydrolase</keyword>
<dbReference type="GO" id="GO:0006310">
    <property type="term" value="P:DNA recombination"/>
    <property type="evidence" value="ECO:0007669"/>
    <property type="project" value="UniProtKB-KW"/>
</dbReference>
<keyword evidence="6" id="KW-0067">ATP-binding</keyword>
<keyword evidence="2" id="KW-0547">Nucleotide-binding</keyword>
<feature type="domain" description="SAP" evidence="11">
    <location>
        <begin position="638"/>
        <end position="672"/>
    </location>
</feature>
<dbReference type="PIRSF" id="PIRSF003033">
    <property type="entry name" value="Ku70"/>
    <property type="match status" value="1"/>
</dbReference>
<dbReference type="Gene3D" id="2.40.290.10">
    <property type="match status" value="1"/>
</dbReference>
<dbReference type="Gene3D" id="4.10.970.10">
    <property type="entry name" value="Ku70, bridge and pillars"/>
    <property type="match status" value="1"/>
</dbReference>
<dbReference type="SUPFAM" id="SSF53300">
    <property type="entry name" value="vWA-like"/>
    <property type="match status" value="1"/>
</dbReference>
<dbReference type="OrthoDB" id="3249161at2759"/>
<dbReference type="GO" id="GO:0003690">
    <property type="term" value="F:double-stranded DNA binding"/>
    <property type="evidence" value="ECO:0007669"/>
    <property type="project" value="TreeGrafter"/>
</dbReference>